<sequence length="505" mass="56266">MIRRFQMLVESCPNLSDNAHRSTCRKHVPIVDAEGESQCLKDNVECLLEDAPDQRLRHYHQRHKRTLSKVLKTIRAGEEAETASLLALIRDGASETDIENHVDTIFAGASDATFVSRSSSQMDEVPTLQGPPLMPTLSSGVSSGEEPSTGLEYLKAFEPFDASSATNRAIWQSTSMDGPWKGKGKGRGSSAVAIDPAEEFQAGYSLPPSSRQLPVDDHDNTKGKSPKRPADAHDQMEPSDQKNIEPGATRHFGNLPMSRSILTNNFPDYIQARQLQVIGGRMDECLPLNLDTESRADRLSSAIVAFRDTARSMIARGQPADSVLSMKGLEVDLMFRDRRPGDPHNVSTWACEYSKTWTFLPLHVRLASVFFAGTFMRWAVLPCAETYALMSNMMRPLPSQLFVPHSGDIDICHLPCLRSVQLDHGGKWVDRITADTQRCHWLKGDHSCVEEKTIEDGGRRRSMKTLSDAFVEFVDDARNWTLLASVLDEFPALRGRVSFHDDEEV</sequence>
<feature type="compositionally biased region" description="Basic and acidic residues" evidence="1">
    <location>
        <begin position="214"/>
        <end position="243"/>
    </location>
</feature>
<proteinExistence type="predicted"/>
<organism evidence="2 3">
    <name type="scientific">Cyphellophora europaea (strain CBS 101466)</name>
    <name type="common">Phialophora europaea</name>
    <dbReference type="NCBI Taxonomy" id="1220924"/>
    <lineage>
        <taxon>Eukaryota</taxon>
        <taxon>Fungi</taxon>
        <taxon>Dikarya</taxon>
        <taxon>Ascomycota</taxon>
        <taxon>Pezizomycotina</taxon>
        <taxon>Eurotiomycetes</taxon>
        <taxon>Chaetothyriomycetidae</taxon>
        <taxon>Chaetothyriales</taxon>
        <taxon>Cyphellophoraceae</taxon>
        <taxon>Cyphellophora</taxon>
    </lineage>
</organism>
<dbReference type="RefSeq" id="XP_008718209.1">
    <property type="nucleotide sequence ID" value="XM_008719987.1"/>
</dbReference>
<dbReference type="OrthoDB" id="4456959at2759"/>
<name>W2RUQ7_CYPE1</name>
<dbReference type="InterPro" id="IPR021833">
    <property type="entry name" value="DUF3425"/>
</dbReference>
<evidence type="ECO:0000313" key="2">
    <source>
        <dbReference type="EMBL" id="ETN39424.1"/>
    </source>
</evidence>
<dbReference type="eggNOG" id="ENOG502RVAV">
    <property type="taxonomic scope" value="Eukaryota"/>
</dbReference>
<dbReference type="VEuPathDB" id="FungiDB:HMPREF1541_05647"/>
<accession>W2RUQ7</accession>
<dbReference type="Proteomes" id="UP000030752">
    <property type="component" value="Unassembled WGS sequence"/>
</dbReference>
<dbReference type="Pfam" id="PF11905">
    <property type="entry name" value="DUF3425"/>
    <property type="match status" value="1"/>
</dbReference>
<dbReference type="HOGENOM" id="CLU_015937_0_0_1"/>
<protein>
    <submittedName>
        <fullName evidence="2">Uncharacterized protein</fullName>
    </submittedName>
</protein>
<gene>
    <name evidence="2" type="ORF">HMPREF1541_05647</name>
</gene>
<dbReference type="InParanoid" id="W2RUQ7"/>
<dbReference type="STRING" id="1220924.W2RUQ7"/>
<evidence type="ECO:0000256" key="1">
    <source>
        <dbReference type="SAM" id="MobiDB-lite"/>
    </source>
</evidence>
<dbReference type="GeneID" id="19972986"/>
<keyword evidence="3" id="KW-1185">Reference proteome</keyword>
<reference evidence="2 3" key="1">
    <citation type="submission" date="2013-03" db="EMBL/GenBank/DDBJ databases">
        <title>The Genome Sequence of Phialophora europaea CBS 101466.</title>
        <authorList>
            <consortium name="The Broad Institute Genomics Platform"/>
            <person name="Cuomo C."/>
            <person name="de Hoog S."/>
            <person name="Gorbushina A."/>
            <person name="Walker B."/>
            <person name="Young S.K."/>
            <person name="Zeng Q."/>
            <person name="Gargeya S."/>
            <person name="Fitzgerald M."/>
            <person name="Haas B."/>
            <person name="Abouelleil A."/>
            <person name="Allen A.W."/>
            <person name="Alvarado L."/>
            <person name="Arachchi H.M."/>
            <person name="Berlin A.M."/>
            <person name="Chapman S.B."/>
            <person name="Gainer-Dewar J."/>
            <person name="Goldberg J."/>
            <person name="Griggs A."/>
            <person name="Gujja S."/>
            <person name="Hansen M."/>
            <person name="Howarth C."/>
            <person name="Imamovic A."/>
            <person name="Ireland A."/>
            <person name="Larimer J."/>
            <person name="McCowan C."/>
            <person name="Murphy C."/>
            <person name="Pearson M."/>
            <person name="Poon T.W."/>
            <person name="Priest M."/>
            <person name="Roberts A."/>
            <person name="Saif S."/>
            <person name="Shea T."/>
            <person name="Sisk P."/>
            <person name="Sykes S."/>
            <person name="Wortman J."/>
            <person name="Nusbaum C."/>
            <person name="Birren B."/>
        </authorList>
    </citation>
    <scope>NUCLEOTIDE SEQUENCE [LARGE SCALE GENOMIC DNA]</scope>
    <source>
        <strain evidence="2 3">CBS 101466</strain>
    </source>
</reference>
<evidence type="ECO:0000313" key="3">
    <source>
        <dbReference type="Proteomes" id="UP000030752"/>
    </source>
</evidence>
<feature type="region of interest" description="Disordered" evidence="1">
    <location>
        <begin position="202"/>
        <end position="254"/>
    </location>
</feature>
<dbReference type="AlphaFoldDB" id="W2RUQ7"/>
<dbReference type="EMBL" id="KB822721">
    <property type="protein sequence ID" value="ETN39424.1"/>
    <property type="molecule type" value="Genomic_DNA"/>
</dbReference>